<organism evidence="1 2">
    <name type="scientific">Bradyrhizobium xenonodulans</name>
    <dbReference type="NCBI Taxonomy" id="2736875"/>
    <lineage>
        <taxon>Bacteria</taxon>
        <taxon>Pseudomonadati</taxon>
        <taxon>Pseudomonadota</taxon>
        <taxon>Alphaproteobacteria</taxon>
        <taxon>Hyphomicrobiales</taxon>
        <taxon>Nitrobacteraceae</taxon>
        <taxon>Bradyrhizobium</taxon>
    </lineage>
</organism>
<reference evidence="1" key="1">
    <citation type="submission" date="2021-12" db="EMBL/GenBank/DDBJ databases">
        <title>Bradyrhizobium xenonodulans sp. nov.</title>
        <authorList>
            <person name="Claassens R."/>
            <person name="Venter S.N."/>
            <person name="Beukes C.W."/>
            <person name="Stepkowski T."/>
            <person name="Steenkamp E.T."/>
        </authorList>
    </citation>
    <scope>NUCLEOTIDE SEQUENCE</scope>
    <source>
        <strain evidence="1">14AB</strain>
    </source>
</reference>
<keyword evidence="2" id="KW-1185">Reference proteome</keyword>
<evidence type="ECO:0000313" key="2">
    <source>
        <dbReference type="Proteomes" id="UP001179614"/>
    </source>
</evidence>
<dbReference type="RefSeq" id="WP_270160442.1">
    <property type="nucleotide sequence ID" value="NZ_CP089391.1"/>
</dbReference>
<gene>
    <name evidence="1" type="ORF">I3J27_21540</name>
</gene>
<protein>
    <submittedName>
        <fullName evidence="1">Cytochrome C</fullName>
    </submittedName>
</protein>
<accession>A0ABY7MBL9</accession>
<evidence type="ECO:0000313" key="1">
    <source>
        <dbReference type="EMBL" id="WBL75619.1"/>
    </source>
</evidence>
<name>A0ABY7MBL9_9BRAD</name>
<proteinExistence type="predicted"/>
<dbReference type="EMBL" id="CP089391">
    <property type="protein sequence ID" value="WBL75619.1"/>
    <property type="molecule type" value="Genomic_DNA"/>
</dbReference>
<dbReference type="Proteomes" id="UP001179614">
    <property type="component" value="Chromosome"/>
</dbReference>
<sequence>MKHSWSEKTRQPNGDSRKICTREGCEIVCVSCHRIDDHGRQDHFREWWRGSEKIQIGGNTPVCEVVEVPA</sequence>